<evidence type="ECO:0000313" key="3">
    <source>
        <dbReference type="EMBL" id="CAD9716192.1"/>
    </source>
</evidence>
<organism evidence="4 5">
    <name type="scientific">Chloropicon primus</name>
    <dbReference type="NCBI Taxonomy" id="1764295"/>
    <lineage>
        <taxon>Eukaryota</taxon>
        <taxon>Viridiplantae</taxon>
        <taxon>Chlorophyta</taxon>
        <taxon>Chloropicophyceae</taxon>
        <taxon>Chloropicales</taxon>
        <taxon>Chloropicaceae</taxon>
        <taxon>Chloropicon</taxon>
    </lineage>
</organism>
<evidence type="ECO:0000256" key="1">
    <source>
        <dbReference type="SAM" id="MobiDB-lite"/>
    </source>
</evidence>
<dbReference type="AlphaFoldDB" id="A0A5B8MZJ4"/>
<feature type="region of interest" description="Disordered" evidence="1">
    <location>
        <begin position="151"/>
        <end position="176"/>
    </location>
</feature>
<keyword evidence="2" id="KW-0472">Membrane</keyword>
<feature type="compositionally biased region" description="Basic and acidic residues" evidence="1">
    <location>
        <begin position="48"/>
        <end position="59"/>
    </location>
</feature>
<feature type="region of interest" description="Disordered" evidence="1">
    <location>
        <begin position="218"/>
        <end position="238"/>
    </location>
</feature>
<dbReference type="EMBL" id="CP031047">
    <property type="protein sequence ID" value="QDZ24834.1"/>
    <property type="molecule type" value="Genomic_DNA"/>
</dbReference>
<evidence type="ECO:0000313" key="5">
    <source>
        <dbReference type="Proteomes" id="UP000316726"/>
    </source>
</evidence>
<dbReference type="EMBL" id="HBHL01007735">
    <property type="protein sequence ID" value="CAD9716192.1"/>
    <property type="molecule type" value="Transcribed_RNA"/>
</dbReference>
<accession>A0A5B8MZJ4</accession>
<protein>
    <submittedName>
        <fullName evidence="4">Uncharacterized protein</fullName>
    </submittedName>
</protein>
<keyword evidence="2" id="KW-1133">Transmembrane helix</keyword>
<reference evidence="3" key="2">
    <citation type="submission" date="2021-01" db="EMBL/GenBank/DDBJ databases">
        <authorList>
            <person name="Corre E."/>
            <person name="Pelletier E."/>
            <person name="Niang G."/>
            <person name="Scheremetjew M."/>
            <person name="Finn R."/>
            <person name="Kale V."/>
            <person name="Holt S."/>
            <person name="Cochrane G."/>
            <person name="Meng A."/>
            <person name="Brown T."/>
            <person name="Cohen L."/>
        </authorList>
    </citation>
    <scope>NUCLEOTIDE SEQUENCE</scope>
    <source>
        <strain evidence="3">CCMP1205</strain>
    </source>
</reference>
<reference evidence="4 5" key="1">
    <citation type="submission" date="2018-07" db="EMBL/GenBank/DDBJ databases">
        <title>The complete nuclear genome of the prasinophyte Chloropicon primus (CCMP1205).</title>
        <authorList>
            <person name="Pombert J.-F."/>
            <person name="Otis C."/>
            <person name="Turmel M."/>
            <person name="Lemieux C."/>
        </authorList>
    </citation>
    <scope>NUCLEOTIDE SEQUENCE [LARGE SCALE GENOMIC DNA]</scope>
    <source>
        <strain evidence="4 5">CCMP1205</strain>
    </source>
</reference>
<feature type="compositionally biased region" description="Low complexity" evidence="1">
    <location>
        <begin position="60"/>
        <end position="69"/>
    </location>
</feature>
<gene>
    <name evidence="4" type="ORF">A3770_14p73520</name>
    <name evidence="3" type="ORF">CPRI1469_LOCUS5048</name>
</gene>
<proteinExistence type="predicted"/>
<keyword evidence="5" id="KW-1185">Reference proteome</keyword>
<evidence type="ECO:0000256" key="2">
    <source>
        <dbReference type="SAM" id="Phobius"/>
    </source>
</evidence>
<evidence type="ECO:0000313" key="4">
    <source>
        <dbReference type="EMBL" id="QDZ24834.1"/>
    </source>
</evidence>
<dbReference type="Proteomes" id="UP000316726">
    <property type="component" value="Chromosome 14"/>
</dbReference>
<feature type="region of interest" description="Disordered" evidence="1">
    <location>
        <begin position="1"/>
        <end position="34"/>
    </location>
</feature>
<feature type="compositionally biased region" description="Basic and acidic residues" evidence="1">
    <location>
        <begin position="1"/>
        <end position="16"/>
    </location>
</feature>
<keyword evidence="2" id="KW-0812">Transmembrane</keyword>
<feature type="region of interest" description="Disordered" evidence="1">
    <location>
        <begin position="48"/>
        <end position="80"/>
    </location>
</feature>
<feature type="transmembrane region" description="Helical" evidence="2">
    <location>
        <begin position="256"/>
        <end position="279"/>
    </location>
</feature>
<name>A0A5B8MZJ4_9CHLO</name>
<sequence length="281" mass="30410">MMAVRRDGVKTSREGGFRYLNGREYGGQSKKRSEDMVMSWIESLPNRKENLKNAEERGEAGSSKASSGGRTEGSTFSSLSIVVPETHTNVSRSEDIIELSEEEVPYFASFNSFKSEDARTAAEAPAAPRGWHKWWKDCKSKATGIQSLSLSSLKSSASGRNQGRRGAATSKRRRSKAISKVLGNYGCYSIRTNSTGGGVGEDQAPGSAATAVAEDLEKGAFPGPKSPQAAEKKSAEDCKPSIERADKMSFHVPSSFLTLAICAFQFTQSSGLLLSFYLFML</sequence>